<organism evidence="4 5">
    <name type="scientific">Enhydrobacter aerosaccus</name>
    <dbReference type="NCBI Taxonomy" id="225324"/>
    <lineage>
        <taxon>Bacteria</taxon>
        <taxon>Pseudomonadati</taxon>
        <taxon>Pseudomonadota</taxon>
        <taxon>Alphaproteobacteria</taxon>
        <taxon>Hyphomicrobiales</taxon>
        <taxon>Enhydrobacter</taxon>
    </lineage>
</organism>
<proteinExistence type="inferred from homology"/>
<dbReference type="Proteomes" id="UP000190092">
    <property type="component" value="Unassembled WGS sequence"/>
</dbReference>
<dbReference type="GO" id="GO:0016887">
    <property type="term" value="F:ATP hydrolysis activity"/>
    <property type="evidence" value="ECO:0007669"/>
    <property type="project" value="InterPro"/>
</dbReference>
<dbReference type="SMART" id="SM00382">
    <property type="entry name" value="AAA"/>
    <property type="match status" value="1"/>
</dbReference>
<sequence length="570" mass="61019">MPASSGGDGYRDDGRSPIRTLRERADAVGNGGRIEPRPLSEILPNPVEAGRSRDMQATWQAFCLERYDMVRGVLDSRRSPPEIAYQLGELIHTYFRPRGLTLTSQELRRLVAELLDPSRRGSGAQSGQTPIASRPEEKADGPSEAANQPKKEIDAPPSGLVSFRDVPETRQGTWTGDEDRVSPRVIAEAAFEPPASPLVSIGVAPELGFDRLLARTLELARTRLGGGGKATEREEAVRAIDAAMDEAARTEQAAMPSAETRRRVLLVALSEICGLGLIDRLWSDRSVRAVFVNGPKSVFVERQDGLAPASEVFRDQDHLARLVARLAEPPASGIAQFQLRDGSSGTIVFPPAAPDGPVLVLRRAEPGSATVSRLIAADVLDAQVAALLRIAMRAGLKILIQGEAGTGKTSLLAALGRDLDSTRRLVTIAPHRAFRWNAAAKVELVASRQTSYGALLAAAMTLRPQMLLLDSVSRAEVETVCGLVARAAHGLLVACEASVPTAELSSVVDVRVRLGRGRDGVFRVLAVEDAAGAAVFVHEDGHFHCRTRDPAFGGKLRAAGFDKEVTALLG</sequence>
<evidence type="ECO:0000256" key="1">
    <source>
        <dbReference type="ARBA" id="ARBA00006611"/>
    </source>
</evidence>
<feature type="region of interest" description="Disordered" evidence="2">
    <location>
        <begin position="1"/>
        <end position="45"/>
    </location>
</feature>
<dbReference type="InterPro" id="IPR003593">
    <property type="entry name" value="AAA+_ATPase"/>
</dbReference>
<evidence type="ECO:0000256" key="2">
    <source>
        <dbReference type="SAM" id="MobiDB-lite"/>
    </source>
</evidence>
<dbReference type="Pfam" id="PF00437">
    <property type="entry name" value="T2SSE"/>
    <property type="match status" value="1"/>
</dbReference>
<reference evidence="5" key="1">
    <citation type="submission" date="2017-02" db="EMBL/GenBank/DDBJ databases">
        <authorList>
            <person name="Varghese N."/>
            <person name="Submissions S."/>
        </authorList>
    </citation>
    <scope>NUCLEOTIDE SEQUENCE [LARGE SCALE GENOMIC DNA]</scope>
    <source>
        <strain evidence="5">ATCC 27094</strain>
    </source>
</reference>
<feature type="compositionally biased region" description="Basic and acidic residues" evidence="2">
    <location>
        <begin position="9"/>
        <end position="26"/>
    </location>
</feature>
<dbReference type="EMBL" id="FUWJ01000001">
    <property type="protein sequence ID" value="SJZ31841.1"/>
    <property type="molecule type" value="Genomic_DNA"/>
</dbReference>
<accession>A0A1T4JNX1</accession>
<dbReference type="PANTHER" id="PTHR30486">
    <property type="entry name" value="TWITCHING MOTILITY PROTEIN PILT"/>
    <property type="match status" value="1"/>
</dbReference>
<evidence type="ECO:0000313" key="5">
    <source>
        <dbReference type="Proteomes" id="UP000190092"/>
    </source>
</evidence>
<feature type="domain" description="AAA+ ATPase" evidence="3">
    <location>
        <begin position="394"/>
        <end position="518"/>
    </location>
</feature>
<protein>
    <submittedName>
        <fullName evidence="4">Pilus assembly protein, ATPase of CpaF family</fullName>
    </submittedName>
</protein>
<dbReference type="OrthoDB" id="7374638at2"/>
<gene>
    <name evidence="4" type="ORF">SAMN02745126_00265</name>
</gene>
<dbReference type="SUPFAM" id="SSF52540">
    <property type="entry name" value="P-loop containing nucleoside triphosphate hydrolases"/>
    <property type="match status" value="1"/>
</dbReference>
<name>A0A1T4JNX1_9HYPH</name>
<dbReference type="STRING" id="225324.SAMN02745126_00265"/>
<dbReference type="RefSeq" id="WP_085932025.1">
    <property type="nucleotide sequence ID" value="NZ_FUWJ01000001.1"/>
</dbReference>
<dbReference type="Gene3D" id="3.40.50.300">
    <property type="entry name" value="P-loop containing nucleotide triphosphate hydrolases"/>
    <property type="match status" value="1"/>
</dbReference>
<dbReference type="InterPro" id="IPR001482">
    <property type="entry name" value="T2SS/T4SS_dom"/>
</dbReference>
<dbReference type="PANTHER" id="PTHR30486:SF6">
    <property type="entry name" value="TYPE IV PILUS RETRACTATION ATPASE PILT"/>
    <property type="match status" value="1"/>
</dbReference>
<evidence type="ECO:0000313" key="4">
    <source>
        <dbReference type="EMBL" id="SJZ31841.1"/>
    </source>
</evidence>
<dbReference type="InterPro" id="IPR050921">
    <property type="entry name" value="T4SS_GSP_E_ATPase"/>
</dbReference>
<evidence type="ECO:0000259" key="3">
    <source>
        <dbReference type="SMART" id="SM00382"/>
    </source>
</evidence>
<comment type="similarity">
    <text evidence="1">Belongs to the GSP E family.</text>
</comment>
<dbReference type="InterPro" id="IPR027417">
    <property type="entry name" value="P-loop_NTPase"/>
</dbReference>
<dbReference type="Gene3D" id="3.30.450.380">
    <property type="match status" value="1"/>
</dbReference>
<dbReference type="AlphaFoldDB" id="A0A1T4JNX1"/>
<feature type="region of interest" description="Disordered" evidence="2">
    <location>
        <begin position="118"/>
        <end position="178"/>
    </location>
</feature>
<keyword evidence="5" id="KW-1185">Reference proteome</keyword>